<accession>A0A2H4UXA5</accession>
<evidence type="ECO:0000256" key="1">
    <source>
        <dbReference type="SAM" id="MobiDB-lite"/>
    </source>
</evidence>
<evidence type="ECO:0000313" key="2">
    <source>
        <dbReference type="EMBL" id="ATZ81544.1"/>
    </source>
</evidence>
<evidence type="ECO:0000313" key="3">
    <source>
        <dbReference type="Proteomes" id="UP000290195"/>
    </source>
</evidence>
<organism evidence="2">
    <name type="scientific">Drosophila innubila nudivirus</name>
    <dbReference type="NCBI Taxonomy" id="2057187"/>
    <lineage>
        <taxon>Viruses</taxon>
        <taxon>Viruses incertae sedis</taxon>
        <taxon>Naldaviricetes</taxon>
        <taxon>Lefavirales</taxon>
        <taxon>Nudiviridae</taxon>
        <taxon>Alphanudivirus</taxon>
        <taxon>Alphanudivirus droinnubilae</taxon>
    </lineage>
</organism>
<proteinExistence type="predicted"/>
<keyword evidence="3" id="KW-1185">Reference proteome</keyword>
<protein>
    <submittedName>
        <fullName evidence="2">GrBNV_gp13-like protein</fullName>
    </submittedName>
</protein>
<reference evidence="2" key="1">
    <citation type="journal article" date="2018" name="Infect. Genet. Evol.">
        <title>The dynamic evolution of Drosophila innubila Nudivirus.</title>
        <authorList>
            <person name="Hill T."/>
            <person name="Unckless R.L."/>
        </authorList>
    </citation>
    <scope>NUCLEOTIDE SEQUENCE [LARGE SCALE GENOMIC DNA]</scope>
    <source>
        <strain evidence="2">DiNV_CH01M</strain>
    </source>
</reference>
<feature type="compositionally biased region" description="Acidic residues" evidence="1">
    <location>
        <begin position="82"/>
        <end position="96"/>
    </location>
</feature>
<feature type="region of interest" description="Disordered" evidence="1">
    <location>
        <begin position="26"/>
        <end position="51"/>
    </location>
</feature>
<dbReference type="EMBL" id="MF966379">
    <property type="protein sequence ID" value="ATZ81544.1"/>
    <property type="molecule type" value="Genomic_DNA"/>
</dbReference>
<gene>
    <name evidence="2" type="ORF">DiNV_CH01M_ORF58</name>
</gene>
<name>A0A2H4UXA5_9VIRU</name>
<feature type="region of interest" description="Disordered" evidence="1">
    <location>
        <begin position="68"/>
        <end position="96"/>
    </location>
</feature>
<feature type="region of interest" description="Disordered" evidence="1">
    <location>
        <begin position="110"/>
        <end position="150"/>
    </location>
</feature>
<dbReference type="OrthoDB" id="13723at10239"/>
<feature type="compositionally biased region" description="Acidic residues" evidence="1">
    <location>
        <begin position="112"/>
        <end position="147"/>
    </location>
</feature>
<dbReference type="Proteomes" id="UP000290195">
    <property type="component" value="Segment"/>
</dbReference>
<sequence length="460" mass="52566">MSEKQKRSLIEKTLYPSKRKLGVVDRFSGNIRKNGKRSNGRHQVVDSKNMNKKQYLKSRLNEYRRDRCNIAKTSDNTNNYEDGYDDEDEDDVDDDGNEVVYPTKNAIGCNNYEDDDDDTNIDEEEIDCDGDNDDDCDNECDDDDDDNNDMRRIDGRQMASGFNDMDKNTNRNITINDSAVIKLPGGSAIPMAIKNLDCSIGEVPSEYVKYVRDYMDILFSSVAFEASSLIQMDKMESIFAIPGIVNAILEYNNISFANIKYCKTAVELFEPIWYTYNIAKSELVLYFNDVLYDRFCMESDDKPVLFTSGVVPIDLLNPYENDPNHEMIDSAMIHAAIAADHVAQHIISDICQPDKPQCASIHDKFTDYGTTLTSMFFIEQNSIPMPKREYNNYMTMTMNYPTMSNSNYGISNSTQNLLNTILTPHQNSNQINQQSTTLLPMTDTSQIYDNNNMPSFRYTV</sequence>